<evidence type="ECO:0000256" key="8">
    <source>
        <dbReference type="ARBA" id="ARBA00023136"/>
    </source>
</evidence>
<evidence type="ECO:0000256" key="1">
    <source>
        <dbReference type="ARBA" id="ARBA00004571"/>
    </source>
</evidence>
<dbReference type="PROSITE" id="PS52016">
    <property type="entry name" value="TONB_DEPENDENT_REC_3"/>
    <property type="match status" value="1"/>
</dbReference>
<evidence type="ECO:0000256" key="11">
    <source>
        <dbReference type="RuleBase" id="RU003357"/>
    </source>
</evidence>
<comment type="caution">
    <text evidence="14">The sequence shown here is derived from an EMBL/GenBank/DDBJ whole genome shotgun (WGS) entry which is preliminary data.</text>
</comment>
<protein>
    <submittedName>
        <fullName evidence="14">Iron complex outermembrane receptor protein</fullName>
    </submittedName>
</protein>
<dbReference type="CDD" id="cd01347">
    <property type="entry name" value="ligand_gated_channel"/>
    <property type="match status" value="1"/>
</dbReference>
<evidence type="ECO:0000256" key="4">
    <source>
        <dbReference type="ARBA" id="ARBA00022692"/>
    </source>
</evidence>
<dbReference type="InterPro" id="IPR037066">
    <property type="entry name" value="Plug_dom_sf"/>
</dbReference>
<evidence type="ECO:0000256" key="7">
    <source>
        <dbReference type="ARBA" id="ARBA00023077"/>
    </source>
</evidence>
<gene>
    <name evidence="14" type="ORF">FHS74_004341</name>
</gene>
<evidence type="ECO:0000256" key="6">
    <source>
        <dbReference type="ARBA" id="ARBA00023065"/>
    </source>
</evidence>
<dbReference type="Proteomes" id="UP000539175">
    <property type="component" value="Unassembled WGS sequence"/>
</dbReference>
<evidence type="ECO:0000256" key="9">
    <source>
        <dbReference type="ARBA" id="ARBA00023237"/>
    </source>
</evidence>
<keyword evidence="3 10" id="KW-1134">Transmembrane beta strand</keyword>
<sequence>MLRPSRRLSRRLYIPFLDIPLLDIPIPALPLLATAAIALGVGLASSPALAAPDGAADLDAADLDGVDGSTVLVTANRPALEKYAAPQTTAGVTGAKVMETQNILDSEDALKYLPSLFLRKRNNGDTQAVLATRTWGVNSSARTLVYADDVLISALIANNNTAGAPRWGLVAPEEIQRVDVLYGPYSAAYAGNSMGGVVQITTRTPDHLEASARQSESVQSFGLYGTHKDLVTSQTSAHVGDRAGPFTWSLSANYQDSDSQPLSFVTNGKVPTGTTGTFLAQNKTGAVADVVGASGLLHTQMTNAKLKLGYDLSPIWRLSYTAGYWQNDATSDVQTYLRDSTGAATFAGLSGFASGKYSLWQSHLAQSVTLRSDSKGPWDAEVTASHYEMLDDIQRTPTGVSASGTGFSTAGRIARMDGTNWSNVDAKALWRTAPTNTVSAGLHADQYELVNPTYSTATWQGSGDTGQGLYSSGRGKTQTLALWAQDAWTFLPDWTATLGGRLERWQAFDGYNYSGGKGVDQPDVETGAFSPKATLTWAAAADWQVTASFGEAYRFPTVSELYQLVSTGTTYTAPNANLKPERVLSGELAVEHTFDKGHVRLSLFQENTHDALIAQTAFLTGATPVSYTVNVDEVRNRGVELAASREDVLVTGLELSGSVTYVDSTILSDPNFASTTGTTATGKHVPYVPDWRVTLAATYRPDEQWAFTIAGRYSGKQYSTLDNTDSVAKVFGAFDSFLVADIHVNYKVLDNLTLDLGIDNINDEKYFLYHPFPGRTFFGGLKVSL</sequence>
<keyword evidence="2 10" id="KW-0813">Transport</keyword>
<evidence type="ECO:0000313" key="14">
    <source>
        <dbReference type="EMBL" id="MBB6253765.1"/>
    </source>
</evidence>
<dbReference type="PANTHER" id="PTHR30069:SF53">
    <property type="entry name" value="COLICIN I RECEPTOR-RELATED"/>
    <property type="match status" value="1"/>
</dbReference>
<comment type="similarity">
    <text evidence="10 11">Belongs to the TonB-dependent receptor family.</text>
</comment>
<keyword evidence="4 10" id="KW-0812">Transmembrane</keyword>
<dbReference type="InterPro" id="IPR036942">
    <property type="entry name" value="Beta-barrel_TonB_sf"/>
</dbReference>
<feature type="domain" description="TonB-dependent receptor-like beta-barrel" evidence="12">
    <location>
        <begin position="318"/>
        <end position="761"/>
    </location>
</feature>
<keyword evidence="15" id="KW-1185">Reference proteome</keyword>
<evidence type="ECO:0000313" key="15">
    <source>
        <dbReference type="Proteomes" id="UP000539175"/>
    </source>
</evidence>
<evidence type="ECO:0000256" key="10">
    <source>
        <dbReference type="PROSITE-ProRule" id="PRU01360"/>
    </source>
</evidence>
<dbReference type="InterPro" id="IPR000531">
    <property type="entry name" value="Beta-barrel_TonB"/>
</dbReference>
<feature type="domain" description="TonB-dependent receptor plug" evidence="13">
    <location>
        <begin position="92"/>
        <end position="197"/>
    </location>
</feature>
<dbReference type="GO" id="GO:0015344">
    <property type="term" value="F:siderophore uptake transmembrane transporter activity"/>
    <property type="evidence" value="ECO:0007669"/>
    <property type="project" value="TreeGrafter"/>
</dbReference>
<keyword evidence="5" id="KW-0732">Signal</keyword>
<dbReference type="SUPFAM" id="SSF56935">
    <property type="entry name" value="Porins"/>
    <property type="match status" value="1"/>
</dbReference>
<dbReference type="GO" id="GO:0009279">
    <property type="term" value="C:cell outer membrane"/>
    <property type="evidence" value="ECO:0007669"/>
    <property type="project" value="UniProtKB-SubCell"/>
</dbReference>
<name>A0A7X0B300_9PROT</name>
<keyword evidence="7 11" id="KW-0798">TonB box</keyword>
<dbReference type="GO" id="GO:0044718">
    <property type="term" value="P:siderophore transmembrane transport"/>
    <property type="evidence" value="ECO:0007669"/>
    <property type="project" value="TreeGrafter"/>
</dbReference>
<dbReference type="Pfam" id="PF07715">
    <property type="entry name" value="Plug"/>
    <property type="match status" value="1"/>
</dbReference>
<dbReference type="PANTHER" id="PTHR30069">
    <property type="entry name" value="TONB-DEPENDENT OUTER MEMBRANE RECEPTOR"/>
    <property type="match status" value="1"/>
</dbReference>
<organism evidence="14 15">
    <name type="scientific">Nitrospirillum iridis</name>
    <dbReference type="NCBI Taxonomy" id="765888"/>
    <lineage>
        <taxon>Bacteria</taxon>
        <taxon>Pseudomonadati</taxon>
        <taxon>Pseudomonadota</taxon>
        <taxon>Alphaproteobacteria</taxon>
        <taxon>Rhodospirillales</taxon>
        <taxon>Azospirillaceae</taxon>
        <taxon>Nitrospirillum</taxon>
    </lineage>
</organism>
<keyword evidence="14" id="KW-0675">Receptor</keyword>
<evidence type="ECO:0000256" key="2">
    <source>
        <dbReference type="ARBA" id="ARBA00022448"/>
    </source>
</evidence>
<dbReference type="Gene3D" id="2.170.130.10">
    <property type="entry name" value="TonB-dependent receptor, plug domain"/>
    <property type="match status" value="1"/>
</dbReference>
<evidence type="ECO:0000256" key="3">
    <source>
        <dbReference type="ARBA" id="ARBA00022452"/>
    </source>
</evidence>
<dbReference type="Gene3D" id="2.40.170.20">
    <property type="entry name" value="TonB-dependent receptor, beta-barrel domain"/>
    <property type="match status" value="1"/>
</dbReference>
<evidence type="ECO:0000259" key="13">
    <source>
        <dbReference type="Pfam" id="PF07715"/>
    </source>
</evidence>
<dbReference type="Pfam" id="PF00593">
    <property type="entry name" value="TonB_dep_Rec_b-barrel"/>
    <property type="match status" value="1"/>
</dbReference>
<comment type="subcellular location">
    <subcellularLocation>
        <location evidence="1 10">Cell outer membrane</location>
        <topology evidence="1 10">Multi-pass membrane protein</topology>
    </subcellularLocation>
</comment>
<dbReference type="EMBL" id="JACIIZ010000013">
    <property type="protein sequence ID" value="MBB6253765.1"/>
    <property type="molecule type" value="Genomic_DNA"/>
</dbReference>
<proteinExistence type="inferred from homology"/>
<accession>A0A7X0B300</accession>
<evidence type="ECO:0000256" key="5">
    <source>
        <dbReference type="ARBA" id="ARBA00022729"/>
    </source>
</evidence>
<reference evidence="14 15" key="1">
    <citation type="submission" date="2020-08" db="EMBL/GenBank/DDBJ databases">
        <title>Genomic Encyclopedia of Type Strains, Phase IV (KMG-IV): sequencing the most valuable type-strain genomes for metagenomic binning, comparative biology and taxonomic classification.</title>
        <authorList>
            <person name="Goeker M."/>
        </authorList>
    </citation>
    <scope>NUCLEOTIDE SEQUENCE [LARGE SCALE GENOMIC DNA]</scope>
    <source>
        <strain evidence="14 15">DSM 22198</strain>
    </source>
</reference>
<evidence type="ECO:0000259" key="12">
    <source>
        <dbReference type="Pfam" id="PF00593"/>
    </source>
</evidence>
<dbReference type="RefSeq" id="WP_184804959.1">
    <property type="nucleotide sequence ID" value="NZ_JACIIZ010000013.1"/>
</dbReference>
<dbReference type="InterPro" id="IPR012910">
    <property type="entry name" value="Plug_dom"/>
</dbReference>
<keyword evidence="6" id="KW-0406">Ion transport</keyword>
<dbReference type="AlphaFoldDB" id="A0A7X0B300"/>
<keyword evidence="9 10" id="KW-0998">Cell outer membrane</keyword>
<keyword evidence="8 10" id="KW-0472">Membrane</keyword>
<dbReference type="InterPro" id="IPR039426">
    <property type="entry name" value="TonB-dep_rcpt-like"/>
</dbReference>